<dbReference type="EMBL" id="VEPZ02001787">
    <property type="protein sequence ID" value="KAE8654364.1"/>
    <property type="molecule type" value="Genomic_DNA"/>
</dbReference>
<evidence type="ECO:0008006" key="3">
    <source>
        <dbReference type="Google" id="ProtNLM"/>
    </source>
</evidence>
<dbReference type="InterPro" id="IPR011990">
    <property type="entry name" value="TPR-like_helical_dom_sf"/>
</dbReference>
<name>A0A6A2XKK6_HIBSY</name>
<evidence type="ECO:0000313" key="2">
    <source>
        <dbReference type="Proteomes" id="UP000436088"/>
    </source>
</evidence>
<evidence type="ECO:0000313" key="1">
    <source>
        <dbReference type="EMBL" id="KAE8654364.1"/>
    </source>
</evidence>
<reference evidence="1" key="1">
    <citation type="submission" date="2019-09" db="EMBL/GenBank/DDBJ databases">
        <title>Draft genome information of white flower Hibiscus syriacus.</title>
        <authorList>
            <person name="Kim Y.-M."/>
        </authorList>
    </citation>
    <scope>NUCLEOTIDE SEQUENCE [LARGE SCALE GENOMIC DNA]</scope>
    <source>
        <strain evidence="1">YM2019G1</strain>
    </source>
</reference>
<dbReference type="Proteomes" id="UP000436088">
    <property type="component" value="Unassembled WGS sequence"/>
</dbReference>
<dbReference type="Gene3D" id="1.25.40.10">
    <property type="entry name" value="Tetratricopeptide repeat domain"/>
    <property type="match status" value="1"/>
</dbReference>
<proteinExistence type="predicted"/>
<keyword evidence="2" id="KW-1185">Reference proteome</keyword>
<dbReference type="AlphaFoldDB" id="A0A6A2XKK6"/>
<organism evidence="1 2">
    <name type="scientific">Hibiscus syriacus</name>
    <name type="common">Rose of Sharon</name>
    <dbReference type="NCBI Taxonomy" id="106335"/>
    <lineage>
        <taxon>Eukaryota</taxon>
        <taxon>Viridiplantae</taxon>
        <taxon>Streptophyta</taxon>
        <taxon>Embryophyta</taxon>
        <taxon>Tracheophyta</taxon>
        <taxon>Spermatophyta</taxon>
        <taxon>Magnoliopsida</taxon>
        <taxon>eudicotyledons</taxon>
        <taxon>Gunneridae</taxon>
        <taxon>Pentapetalae</taxon>
        <taxon>rosids</taxon>
        <taxon>malvids</taxon>
        <taxon>Malvales</taxon>
        <taxon>Malvaceae</taxon>
        <taxon>Malvoideae</taxon>
        <taxon>Hibiscus</taxon>
    </lineage>
</organism>
<protein>
    <recommendedName>
        <fullName evidence="3">Pentatricopeptide repeat-containing protein</fullName>
    </recommendedName>
</protein>
<accession>A0A6A2XKK6</accession>
<sequence length="296" mass="33498">MFNELLAGGQVSEAKVVFEVALDRSFHLGNFLYKDLIEKLCKDEKLEEESGILHKLIIKGYKFDPASFMPVVDDLGKRGNKHEADELAEKMLEMASDGRVENKISRKEKESIHRKGTKYGGDAWQTIVHRDDGSGIALKSLKGVQKGWGQGSIPSLRPQKNELFDYWISYVEHLCKIFILNWLGWEVMKQANVAERIANWIASKLVLDFLCRVKRVAQHNLGQKLKLTCVSSHRGKHEQIANIFRTIDLEHLQNLVLGGSATNVFAAMQCGRVKCKISGYWLGASANHRDYWGIDG</sequence>
<comment type="caution">
    <text evidence="1">The sequence shown here is derived from an EMBL/GenBank/DDBJ whole genome shotgun (WGS) entry which is preliminary data.</text>
</comment>
<gene>
    <name evidence="1" type="ORF">F3Y22_tig00117048pilonHSYRG00090</name>
</gene>